<keyword evidence="3" id="KW-1185">Reference proteome</keyword>
<dbReference type="EMBL" id="KR072689">
    <property type="protein sequence ID" value="AKG94523.1"/>
    <property type="molecule type" value="Genomic_DNA"/>
</dbReference>
<sequence length="144" mass="14911">MTATQADIGYDSAFGIGGATPGTYNAIAEVTSITPPGMTRDAIEATHLKSPDEFKEFIAGLKDGGEATITVNFVPSATDALYTAFEAKSGKYQITFPNGVMMRFAGFFTGYTPPELTPDGKMEASATIKCNGKPTLHAAAGGGS</sequence>
<feature type="domain" description="Lambda phage tail tube protein N-terminal" evidence="1">
    <location>
        <begin position="21"/>
        <end position="136"/>
    </location>
</feature>
<accession>A0A0U2BX03</accession>
<dbReference type="OrthoDB" id="39758at10239"/>
<dbReference type="Pfam" id="PF16461">
    <property type="entry name" value="Phage_TTP_12"/>
    <property type="match status" value="1"/>
</dbReference>
<name>A0A0U2BX03_9CAUD</name>
<protein>
    <submittedName>
        <fullName evidence="2">Outer capsid-like protein</fullName>
    </submittedName>
</protein>
<dbReference type="InterPro" id="IPR032494">
    <property type="entry name" value="Phage_TTP_N"/>
</dbReference>
<dbReference type="Gene3D" id="4.10.410.40">
    <property type="match status" value="1"/>
</dbReference>
<organism evidence="2 3">
    <name type="scientific">Paracoccus phage Shpa</name>
    <dbReference type="NCBI Taxonomy" id="1647282"/>
    <lineage>
        <taxon>Viruses</taxon>
        <taxon>Duplodnaviria</taxon>
        <taxon>Heunggongvirae</taxon>
        <taxon>Uroviricota</taxon>
        <taxon>Caudoviricetes</taxon>
        <taxon>Vhulanivirus</taxon>
        <taxon>Vhulanivirus Shpa</taxon>
    </lineage>
</organism>
<evidence type="ECO:0000313" key="3">
    <source>
        <dbReference type="Proteomes" id="UP000223061"/>
    </source>
</evidence>
<dbReference type="Proteomes" id="UP000223061">
    <property type="component" value="Segment"/>
</dbReference>
<evidence type="ECO:0000313" key="2">
    <source>
        <dbReference type="EMBL" id="AKG94523.1"/>
    </source>
</evidence>
<evidence type="ECO:0000259" key="1">
    <source>
        <dbReference type="Pfam" id="PF16461"/>
    </source>
</evidence>
<reference evidence="2 3" key="1">
    <citation type="submission" date="2015-04" db="EMBL/GenBank/DDBJ databases">
        <title>Isolation and characterization of bacteriophages from East Africa Rift Valley soda lakes.</title>
        <authorList>
            <person name="van Zyl L.J."/>
            <person name="Nemavhulani S."/>
            <person name="Cowan D.A."/>
            <person name="Trindade M.I."/>
        </authorList>
    </citation>
    <scope>NUCLEOTIDE SEQUENCE [LARGE SCALE GENOMIC DNA]</scope>
</reference>
<gene>
    <name evidence="2" type="ORF">Shpa_12</name>
</gene>
<proteinExistence type="predicted"/>